<proteinExistence type="predicted"/>
<evidence type="ECO:0000313" key="2">
    <source>
        <dbReference type="Proteomes" id="UP001165413"/>
    </source>
</evidence>
<keyword evidence="2" id="KW-1185">Reference proteome</keyword>
<sequence>LEDLGLEFDSACLDFHLNPKASASASTLQVREAAHTRSVNKWTNFSEQLSELKQYLSSHDIANLDEFKIV</sequence>
<dbReference type="AlphaFoldDB" id="A0AA41X0T8"/>
<reference evidence="1" key="1">
    <citation type="submission" date="2022-07" db="EMBL/GenBank/DDBJ databases">
        <title>Characterization of the Novel Bacterium Alteromonas immobilis LMIT006 and Alteromonas gregis LMIT007.</title>
        <authorList>
            <person name="Lin X."/>
        </authorList>
    </citation>
    <scope>NUCLEOTIDE SEQUENCE</scope>
    <source>
        <strain evidence="1">LMIT007</strain>
    </source>
</reference>
<protein>
    <submittedName>
        <fullName evidence="1">Uncharacterized protein</fullName>
    </submittedName>
</protein>
<name>A0AA41X0T8_9ALTE</name>
<accession>A0AA41X0T8</accession>
<organism evidence="1 2">
    <name type="scientific">Opacimonas viscosa</name>
    <dbReference type="NCBI Taxonomy" id="2961944"/>
    <lineage>
        <taxon>Bacteria</taxon>
        <taxon>Pseudomonadati</taxon>
        <taxon>Pseudomonadota</taxon>
        <taxon>Gammaproteobacteria</taxon>
        <taxon>Alteromonadales</taxon>
        <taxon>Alteromonadaceae</taxon>
        <taxon>Opacimonas</taxon>
    </lineage>
</organism>
<feature type="non-terminal residue" evidence="1">
    <location>
        <position position="1"/>
    </location>
</feature>
<dbReference type="RefSeq" id="WP_254102873.1">
    <property type="nucleotide sequence ID" value="NZ_JANATA010000360.1"/>
</dbReference>
<comment type="caution">
    <text evidence="1">The sequence shown here is derived from an EMBL/GenBank/DDBJ whole genome shotgun (WGS) entry which is preliminary data.</text>
</comment>
<evidence type="ECO:0000313" key="1">
    <source>
        <dbReference type="EMBL" id="MCP3430032.1"/>
    </source>
</evidence>
<gene>
    <name evidence="1" type="ORF">NLF92_13915</name>
</gene>
<dbReference type="Proteomes" id="UP001165413">
    <property type="component" value="Unassembled WGS sequence"/>
</dbReference>
<dbReference type="EMBL" id="JANATA010000360">
    <property type="protein sequence ID" value="MCP3430032.1"/>
    <property type="molecule type" value="Genomic_DNA"/>
</dbReference>